<evidence type="ECO:0000313" key="1">
    <source>
        <dbReference type="EMBL" id="MPC76171.1"/>
    </source>
</evidence>
<evidence type="ECO:0000313" key="2">
    <source>
        <dbReference type="Proteomes" id="UP000324222"/>
    </source>
</evidence>
<gene>
    <name evidence="1" type="ORF">E2C01_070577</name>
</gene>
<protein>
    <submittedName>
        <fullName evidence="1">Uncharacterized protein</fullName>
    </submittedName>
</protein>
<sequence>MSVLFHRLCQSELGWGNSSVLEDSLSEPSSTFINLTYSPQAMRWCVSPMVASAGLCLSAESCDSHC</sequence>
<reference evidence="1 2" key="1">
    <citation type="submission" date="2019-05" db="EMBL/GenBank/DDBJ databases">
        <title>Another draft genome of Portunus trituberculatus and its Hox gene families provides insights of decapod evolution.</title>
        <authorList>
            <person name="Jeong J.-H."/>
            <person name="Song I."/>
            <person name="Kim S."/>
            <person name="Choi T."/>
            <person name="Kim D."/>
            <person name="Ryu S."/>
            <person name="Kim W."/>
        </authorList>
    </citation>
    <scope>NUCLEOTIDE SEQUENCE [LARGE SCALE GENOMIC DNA]</scope>
    <source>
        <tissue evidence="1">Muscle</tissue>
    </source>
</reference>
<dbReference type="Proteomes" id="UP000324222">
    <property type="component" value="Unassembled WGS sequence"/>
</dbReference>
<dbReference type="EMBL" id="VSRR010042766">
    <property type="protein sequence ID" value="MPC76171.1"/>
    <property type="molecule type" value="Genomic_DNA"/>
</dbReference>
<accession>A0A5B7HT34</accession>
<proteinExistence type="predicted"/>
<comment type="caution">
    <text evidence="1">The sequence shown here is derived from an EMBL/GenBank/DDBJ whole genome shotgun (WGS) entry which is preliminary data.</text>
</comment>
<dbReference type="AlphaFoldDB" id="A0A5B7HT34"/>
<keyword evidence="2" id="KW-1185">Reference proteome</keyword>
<name>A0A5B7HT34_PORTR</name>
<organism evidence="1 2">
    <name type="scientific">Portunus trituberculatus</name>
    <name type="common">Swimming crab</name>
    <name type="synonym">Neptunus trituberculatus</name>
    <dbReference type="NCBI Taxonomy" id="210409"/>
    <lineage>
        <taxon>Eukaryota</taxon>
        <taxon>Metazoa</taxon>
        <taxon>Ecdysozoa</taxon>
        <taxon>Arthropoda</taxon>
        <taxon>Crustacea</taxon>
        <taxon>Multicrustacea</taxon>
        <taxon>Malacostraca</taxon>
        <taxon>Eumalacostraca</taxon>
        <taxon>Eucarida</taxon>
        <taxon>Decapoda</taxon>
        <taxon>Pleocyemata</taxon>
        <taxon>Brachyura</taxon>
        <taxon>Eubrachyura</taxon>
        <taxon>Portunoidea</taxon>
        <taxon>Portunidae</taxon>
        <taxon>Portuninae</taxon>
        <taxon>Portunus</taxon>
    </lineage>
</organism>